<keyword evidence="10 16" id="KW-1133">Transmembrane helix</keyword>
<protein>
    <recommendedName>
        <fullName evidence="18">ENTH domain-containing protein</fullName>
    </recommendedName>
</protein>
<feature type="transmembrane region" description="Helical" evidence="16">
    <location>
        <begin position="119"/>
        <end position="143"/>
    </location>
</feature>
<keyword evidence="11" id="KW-0333">Golgi apparatus</keyword>
<keyword evidence="6" id="KW-0410">Iron transport</keyword>
<keyword evidence="9 16" id="KW-0812">Transmembrane</keyword>
<keyword evidence="13" id="KW-0168">Coated pit</keyword>
<dbReference type="InterPro" id="IPR008217">
    <property type="entry name" value="Ccc1_fam"/>
</dbReference>
<keyword evidence="20" id="KW-1185">Reference proteome</keyword>
<dbReference type="Pfam" id="PF01988">
    <property type="entry name" value="VIT1"/>
    <property type="match status" value="2"/>
</dbReference>
<dbReference type="SUPFAM" id="SSF48464">
    <property type="entry name" value="ENTH/VHS domain"/>
    <property type="match status" value="1"/>
</dbReference>
<evidence type="ECO:0000256" key="8">
    <source>
        <dbReference type="ARBA" id="ARBA00022583"/>
    </source>
</evidence>
<dbReference type="Gene3D" id="1.20.58.150">
    <property type="entry name" value="ANTH domain"/>
    <property type="match status" value="1"/>
</dbReference>
<accession>A0ABR0UGA7</accession>
<comment type="subcellular location">
    <subcellularLocation>
        <location evidence="2">Cytoplasmic vesicle</location>
        <location evidence="2">Clathrin-coated vesicle</location>
    </subcellularLocation>
    <subcellularLocation>
        <location evidence="3">Golgi apparatus</location>
    </subcellularLocation>
    <subcellularLocation>
        <location evidence="4">Membrane</location>
        <location evidence="4">Clathrin-coated pit</location>
    </subcellularLocation>
    <subcellularLocation>
        <location evidence="1">Vacuole membrane</location>
        <topology evidence="1">Multi-pass membrane protein</topology>
    </subcellularLocation>
</comment>
<organism evidence="19 20">
    <name type="scientific">Rehmannia glutinosa</name>
    <name type="common">Chinese foxglove</name>
    <dbReference type="NCBI Taxonomy" id="99300"/>
    <lineage>
        <taxon>Eukaryota</taxon>
        <taxon>Viridiplantae</taxon>
        <taxon>Streptophyta</taxon>
        <taxon>Embryophyta</taxon>
        <taxon>Tracheophyta</taxon>
        <taxon>Spermatophyta</taxon>
        <taxon>Magnoliopsida</taxon>
        <taxon>eudicotyledons</taxon>
        <taxon>Gunneridae</taxon>
        <taxon>Pentapetalae</taxon>
        <taxon>asterids</taxon>
        <taxon>lamiids</taxon>
        <taxon>Lamiales</taxon>
        <taxon>Orobanchaceae</taxon>
        <taxon>Rehmannieae</taxon>
        <taxon>Rehmannia</taxon>
    </lineage>
</organism>
<evidence type="ECO:0000259" key="18">
    <source>
        <dbReference type="PROSITE" id="PS50942"/>
    </source>
</evidence>
<gene>
    <name evidence="19" type="ORF">DH2020_044936</name>
</gene>
<evidence type="ECO:0000256" key="12">
    <source>
        <dbReference type="ARBA" id="ARBA00023136"/>
    </source>
</evidence>
<evidence type="ECO:0000256" key="15">
    <source>
        <dbReference type="ARBA" id="ARBA00044464"/>
    </source>
</evidence>
<evidence type="ECO:0000256" key="14">
    <source>
        <dbReference type="ARBA" id="ARBA00023329"/>
    </source>
</evidence>
<dbReference type="InterPro" id="IPR011417">
    <property type="entry name" value="ANTH_dom"/>
</dbReference>
<evidence type="ECO:0000313" key="19">
    <source>
        <dbReference type="EMBL" id="KAK6121323.1"/>
    </source>
</evidence>
<dbReference type="InterPro" id="IPR013809">
    <property type="entry name" value="ENTH"/>
</dbReference>
<feature type="transmembrane region" description="Helical" evidence="16">
    <location>
        <begin position="60"/>
        <end position="78"/>
    </location>
</feature>
<feature type="region of interest" description="Disordered" evidence="17">
    <location>
        <begin position="523"/>
        <end position="588"/>
    </location>
</feature>
<evidence type="ECO:0000256" key="7">
    <source>
        <dbReference type="ARBA" id="ARBA00022554"/>
    </source>
</evidence>
<evidence type="ECO:0000256" key="2">
    <source>
        <dbReference type="ARBA" id="ARBA00004132"/>
    </source>
</evidence>
<dbReference type="InterPro" id="IPR008942">
    <property type="entry name" value="ENTH_VHS"/>
</dbReference>
<feature type="compositionally biased region" description="Basic and acidic residues" evidence="17">
    <location>
        <begin position="534"/>
        <end position="559"/>
    </location>
</feature>
<keyword evidence="14" id="KW-0968">Cytoplasmic vesicle</keyword>
<evidence type="ECO:0000256" key="13">
    <source>
        <dbReference type="ARBA" id="ARBA00023176"/>
    </source>
</evidence>
<comment type="caution">
    <text evidence="19">The sequence shown here is derived from an EMBL/GenBank/DDBJ whole genome shotgun (WGS) entry which is preliminary data.</text>
</comment>
<dbReference type="InterPro" id="IPR045192">
    <property type="entry name" value="AP180-like"/>
</dbReference>
<evidence type="ECO:0000256" key="16">
    <source>
        <dbReference type="PROSITE-ProRule" id="PRU00243"/>
    </source>
</evidence>
<evidence type="ECO:0000256" key="11">
    <source>
        <dbReference type="ARBA" id="ARBA00023034"/>
    </source>
</evidence>
<keyword evidence="6" id="KW-0406">Ion transport</keyword>
<evidence type="ECO:0000256" key="3">
    <source>
        <dbReference type="ARBA" id="ARBA00004555"/>
    </source>
</evidence>
<dbReference type="InterPro" id="IPR014712">
    <property type="entry name" value="ANTH_dom_sf"/>
</dbReference>
<keyword evidence="6" id="KW-0813">Transport</keyword>
<name>A0ABR0UGA7_REHGL</name>
<comment type="caution">
    <text evidence="16">Lacks conserved residue(s) required for the propagation of feature annotation.</text>
</comment>
<evidence type="ECO:0000256" key="10">
    <source>
        <dbReference type="ARBA" id="ARBA00022989"/>
    </source>
</evidence>
<dbReference type="PROSITE" id="PS50942">
    <property type="entry name" value="ENTH"/>
    <property type="match status" value="1"/>
</dbReference>
<comment type="catalytic activity">
    <reaction evidence="15">
        <text>Fe(2+)(in) = Fe(2+)(out)</text>
        <dbReference type="Rhea" id="RHEA:28486"/>
        <dbReference type="ChEBI" id="CHEBI:29033"/>
    </reaction>
    <physiologicalReaction direction="left-to-right" evidence="15">
        <dbReference type="Rhea" id="RHEA:28487"/>
    </physiologicalReaction>
</comment>
<evidence type="ECO:0000256" key="6">
    <source>
        <dbReference type="ARBA" id="ARBA00022496"/>
    </source>
</evidence>
<dbReference type="CDD" id="cd02436">
    <property type="entry name" value="Nodulin-21"/>
    <property type="match status" value="1"/>
</dbReference>
<dbReference type="PANTHER" id="PTHR22951:SF12">
    <property type="entry name" value="OS05G0426100 PROTEIN"/>
    <property type="match status" value="1"/>
</dbReference>
<dbReference type="SUPFAM" id="SSF89009">
    <property type="entry name" value="GAT-like domain"/>
    <property type="match status" value="1"/>
</dbReference>
<keyword evidence="12 16" id="KW-0472">Membrane</keyword>
<sequence>MSSPNRNERNISTVLPEVEEFDYSQRAQWLRAAVLGANDGLVSIASLMTGIGAVKDDVKAMILTGFAGLCAGACSMAIGEFVSVYSQLDIEIAQMKRRKGSVAEIDRPDEKDEKLPNPFQAAVASSLAFSLGAIVPLLAAAFITNHEVRLAVVVAATTLALVAFGGVGELFNIIHQIYQSQSAYDIRKSQKKKKKKIMAPSKIRKAIGAVKDRTSIGLAKVSGSNSCSDLEVAIVKATSHDEYPPDERYICEILSLTTYSHALVSACVGIIAKRLNKTRNWAVALKTLMLVHRLLSKGDHAYDQEIFFSTRRGTRFLNMSDFRDASGKSDASDYAAFIRTYALYLDEQLEFKMHGVRGKRGGYGYNREEDDEEGRGRGGGAASEDVVVRATPVREMKNESVFSRAHHLKQILERFLACKPTGAAKHNRVVVVALYPIVKESFQLYYDITEIMGTLIERFMQLEVPDMVQVYEIFCRVSKQFDQLDAFYDWCKTVRIMRSSECPNVEKIPKKKLDMMDDFIHQKSAMSQNRRRARSSEPKPEPEPKPIEQKPKEDMHEVKGLPPLEGSIQEKVNKKEKTDEVKELKAEKQKTQEIGDLLNLHEDNTPSTEEQGDKLALALFDGGLSTNAQESTKTPWESFKGPSGDWETALVHSASHLSNQKASYPGGFDTMTLDGMYQHRAIANSSCPVATGSASSVALGSTGRPTMLALPAPPAASGGVWVNSDPFAASLAIAPPSYVQMSEMEKKQRLLVDEQLVWQQYARYGMQGQIGLPEELFAEAERKTLPMDLQNLLSGKMMN</sequence>
<evidence type="ECO:0000256" key="17">
    <source>
        <dbReference type="SAM" id="MobiDB-lite"/>
    </source>
</evidence>
<dbReference type="Gene3D" id="1.25.40.90">
    <property type="match status" value="1"/>
</dbReference>
<dbReference type="SMART" id="SM00273">
    <property type="entry name" value="ENTH"/>
    <property type="match status" value="1"/>
</dbReference>
<evidence type="ECO:0000256" key="1">
    <source>
        <dbReference type="ARBA" id="ARBA00004128"/>
    </source>
</evidence>
<evidence type="ECO:0000256" key="9">
    <source>
        <dbReference type="ARBA" id="ARBA00022692"/>
    </source>
</evidence>
<evidence type="ECO:0000256" key="4">
    <source>
        <dbReference type="ARBA" id="ARBA00004600"/>
    </source>
</evidence>
<proteinExistence type="inferred from homology"/>
<keyword evidence="6" id="KW-0408">Iron</keyword>
<dbReference type="InterPro" id="IPR048050">
    <property type="entry name" value="ANTH_N_plant"/>
</dbReference>
<dbReference type="Proteomes" id="UP001318860">
    <property type="component" value="Unassembled WGS sequence"/>
</dbReference>
<dbReference type="PANTHER" id="PTHR22951">
    <property type="entry name" value="CLATHRIN ASSEMBLY PROTEIN"/>
    <property type="match status" value="1"/>
</dbReference>
<feature type="compositionally biased region" description="Basic and acidic residues" evidence="17">
    <location>
        <begin position="571"/>
        <end position="588"/>
    </location>
</feature>
<keyword evidence="8" id="KW-0254">Endocytosis</keyword>
<reference evidence="19 20" key="1">
    <citation type="journal article" date="2021" name="Comput. Struct. Biotechnol. J.">
        <title>De novo genome assembly of the potent medicinal plant Rehmannia glutinosa using nanopore technology.</title>
        <authorList>
            <person name="Ma L."/>
            <person name="Dong C."/>
            <person name="Song C."/>
            <person name="Wang X."/>
            <person name="Zheng X."/>
            <person name="Niu Y."/>
            <person name="Chen S."/>
            <person name="Feng W."/>
        </authorList>
    </citation>
    <scope>NUCLEOTIDE SEQUENCE [LARGE SCALE GENOMIC DNA]</scope>
    <source>
        <strain evidence="19">DH-2019</strain>
    </source>
</reference>
<dbReference type="EMBL" id="JABTTQ020002923">
    <property type="protein sequence ID" value="KAK6121323.1"/>
    <property type="molecule type" value="Genomic_DNA"/>
</dbReference>
<dbReference type="CDD" id="cd16987">
    <property type="entry name" value="ANTH_N_AP180_plant"/>
    <property type="match status" value="1"/>
</dbReference>
<feature type="region of interest" description="Disordered" evidence="17">
    <location>
        <begin position="362"/>
        <end position="381"/>
    </location>
</feature>
<keyword evidence="7" id="KW-0926">Vacuole</keyword>
<evidence type="ECO:0000256" key="5">
    <source>
        <dbReference type="ARBA" id="ARBA00007049"/>
    </source>
</evidence>
<dbReference type="Pfam" id="PF07651">
    <property type="entry name" value="ANTH"/>
    <property type="match status" value="1"/>
</dbReference>
<comment type="similarity">
    <text evidence="5">Belongs to the CCC1 family.</text>
</comment>
<feature type="transmembrane region" description="Helical" evidence="16">
    <location>
        <begin position="150"/>
        <end position="171"/>
    </location>
</feature>
<feature type="domain" description="ENTH" evidence="18">
    <location>
        <begin position="222"/>
        <end position="359"/>
    </location>
</feature>
<evidence type="ECO:0000313" key="20">
    <source>
        <dbReference type="Proteomes" id="UP001318860"/>
    </source>
</evidence>